<keyword evidence="7" id="KW-0325">Glycoprotein</keyword>
<reference evidence="11" key="2">
    <citation type="journal article" date="2014" name="Mol. Biochem. Parasitol.">
        <title>Capturing the variant surface glycoprotein repertoire (the VSGnome) of Trypanosoma brucei Lister 427.</title>
        <authorList>
            <person name="Cross G.A."/>
            <person name="Kim H.S."/>
            <person name="Wickstead B."/>
        </authorList>
    </citation>
    <scope>NUCLEOTIDE SEQUENCE</scope>
    <source>
        <strain evidence="11">Lister 427</strain>
    </source>
</reference>
<evidence type="ECO:0000259" key="10">
    <source>
        <dbReference type="Pfam" id="PF13206"/>
    </source>
</evidence>
<dbReference type="VEuPathDB" id="TriTrypDB:Tb11.v5.0928"/>
<dbReference type="AlphaFoldDB" id="M4SVA3"/>
<keyword evidence="5" id="KW-0732">Signal</keyword>
<comment type="function">
    <text evidence="1">VSG forms a coat on the surface of the parasite. The trypanosome evades the immune response of the host by expressing a series of antigenically distinct VSGs from an estimated 1000 VSG genes.</text>
</comment>
<evidence type="ECO:0000256" key="4">
    <source>
        <dbReference type="ARBA" id="ARBA00022622"/>
    </source>
</evidence>
<feature type="domain" description="Trypanosome variant surface glycoprotein C-terminal" evidence="9">
    <location>
        <begin position="356"/>
        <end position="453"/>
    </location>
</feature>
<reference evidence="11" key="1">
    <citation type="submission" date="2013-02" db="EMBL/GenBank/DDBJ databases">
        <authorList>
            <person name="Cross G.A.M."/>
            <person name="Kim H.-S."/>
            <person name="Wickstead B."/>
        </authorList>
    </citation>
    <scope>NUCLEOTIDE SEQUENCE</scope>
    <source>
        <strain evidence="11">Lister 427</strain>
    </source>
</reference>
<keyword evidence="6" id="KW-0472">Membrane</keyword>
<evidence type="ECO:0000256" key="7">
    <source>
        <dbReference type="ARBA" id="ARBA00023180"/>
    </source>
</evidence>
<dbReference type="GO" id="GO:0098552">
    <property type="term" value="C:side of membrane"/>
    <property type="evidence" value="ECO:0007669"/>
    <property type="project" value="UniProtKB-KW"/>
</dbReference>
<dbReference type="InterPro" id="IPR019609">
    <property type="entry name" value="Variant_surf_glycoprt_trypan_C"/>
</dbReference>
<proteinExistence type="predicted"/>
<dbReference type="GO" id="GO:0005886">
    <property type="term" value="C:plasma membrane"/>
    <property type="evidence" value="ECO:0007669"/>
    <property type="project" value="UniProtKB-SubCell"/>
</dbReference>
<comment type="subcellular location">
    <subcellularLocation>
        <location evidence="2">Cell membrane</location>
        <topology evidence="2">Lipid-anchor</topology>
        <topology evidence="2">GPI-anchor</topology>
    </subcellularLocation>
</comment>
<accession>M4SVA3</accession>
<dbReference type="Pfam" id="PF10659">
    <property type="entry name" value="Trypan_glycop_C"/>
    <property type="match status" value="1"/>
</dbReference>
<keyword evidence="8" id="KW-0449">Lipoprotein</keyword>
<dbReference type="Pfam" id="PF13206">
    <property type="entry name" value="VSG_B"/>
    <property type="match status" value="1"/>
</dbReference>
<dbReference type="EMBL" id="KC612508">
    <property type="protein sequence ID" value="AGH59939.1"/>
    <property type="molecule type" value="Genomic_DNA"/>
</dbReference>
<sequence>MLGPFQFFFETYRITLKQVTKEVFSDLPQKPLTEELNDLQMVTLQGKNFTNATHGEFSTPIAWAKKKSELLRAKPGTPTHKQLKRYSETKLTAVINDRIMPLQQEAKTVSDKYDKANSDVNQAVIDANTFLKAARNGANDTADDAKAAFDTRDKACATADGSSAGKSIVSDVACPCSGTGASNLCYNGNSNTDYASGATAAEALTAWCAVKATCKAQGQQQVPTGAQITATISALERHLGADATGVDATTILGGGTSANCNGGTGVANACVDYKKRMSGHGIAGIPWVQNLLQAAQALQRGRQATAELKESAAAMKSITASAWRLHDMLAANEMINTEAKQGEQKVSDKKVDECISAGDDTAKCNSAKGKGCTFNEKGEEGEKCELKKEVIESLKEENQEGKDGKKEEKCAGKEQGDCEKATCCKCKNNACKNSSILVNNKFTLSDAAYMGLVAFLEF</sequence>
<keyword evidence="3" id="KW-1003">Cell membrane</keyword>
<evidence type="ECO:0000256" key="5">
    <source>
        <dbReference type="ARBA" id="ARBA00022729"/>
    </source>
</evidence>
<name>M4SVA3_9TRYP</name>
<evidence type="ECO:0000256" key="6">
    <source>
        <dbReference type="ARBA" id="ARBA00023136"/>
    </source>
</evidence>
<evidence type="ECO:0000256" key="1">
    <source>
        <dbReference type="ARBA" id="ARBA00002523"/>
    </source>
</evidence>
<evidence type="ECO:0000256" key="8">
    <source>
        <dbReference type="ARBA" id="ARBA00023288"/>
    </source>
</evidence>
<evidence type="ECO:0000313" key="11">
    <source>
        <dbReference type="EMBL" id="AGH59939.1"/>
    </source>
</evidence>
<keyword evidence="4" id="KW-0336">GPI-anchor</keyword>
<evidence type="ECO:0000259" key="9">
    <source>
        <dbReference type="Pfam" id="PF10659"/>
    </source>
</evidence>
<dbReference type="VEuPathDB" id="TriTrypDB:Tb427_000552500"/>
<feature type="domain" description="Trypanosome variant surface glycoprotein B-type N-terminal" evidence="10">
    <location>
        <begin position="62"/>
        <end position="316"/>
    </location>
</feature>
<evidence type="ECO:0000256" key="3">
    <source>
        <dbReference type="ARBA" id="ARBA00022475"/>
    </source>
</evidence>
<evidence type="ECO:0000256" key="2">
    <source>
        <dbReference type="ARBA" id="ARBA00004609"/>
    </source>
</evidence>
<organism evidence="11">
    <name type="scientific">Trypanosoma brucei</name>
    <dbReference type="NCBI Taxonomy" id="5691"/>
    <lineage>
        <taxon>Eukaryota</taxon>
        <taxon>Discoba</taxon>
        <taxon>Euglenozoa</taxon>
        <taxon>Kinetoplastea</taxon>
        <taxon>Metakinetoplastina</taxon>
        <taxon>Trypanosomatida</taxon>
        <taxon>Trypanosomatidae</taxon>
        <taxon>Trypanosoma</taxon>
    </lineage>
</organism>
<protein>
    <submittedName>
        <fullName evidence="11">Variant surface glycoprotein 773</fullName>
    </submittedName>
</protein>
<dbReference type="InterPro" id="IPR025932">
    <property type="entry name" value="Trypano_VSG_B_N_dom"/>
</dbReference>